<dbReference type="PROSITE" id="PS00687">
    <property type="entry name" value="ALDEHYDE_DEHYDR_GLU"/>
    <property type="match status" value="1"/>
</dbReference>
<gene>
    <name evidence="9" type="ORF">TOPH_03209</name>
</gene>
<feature type="compositionally biased region" description="Low complexity" evidence="7">
    <location>
        <begin position="843"/>
        <end position="855"/>
    </location>
</feature>
<dbReference type="FunFam" id="3.40.309.10:FF:000012">
    <property type="entry name" value="Betaine aldehyde dehydrogenase"/>
    <property type="match status" value="1"/>
</dbReference>
<feature type="compositionally biased region" description="Basic residues" evidence="7">
    <location>
        <begin position="489"/>
        <end position="498"/>
    </location>
</feature>
<dbReference type="InterPro" id="IPR015590">
    <property type="entry name" value="Aldehyde_DH_dom"/>
</dbReference>
<evidence type="ECO:0000256" key="3">
    <source>
        <dbReference type="ARBA" id="ARBA00024226"/>
    </source>
</evidence>
<feature type="region of interest" description="Disordered" evidence="7">
    <location>
        <begin position="535"/>
        <end position="557"/>
    </location>
</feature>
<evidence type="ECO:0000313" key="10">
    <source>
        <dbReference type="Proteomes" id="UP000036947"/>
    </source>
</evidence>
<feature type="region of interest" description="Disordered" evidence="7">
    <location>
        <begin position="481"/>
        <end position="522"/>
    </location>
</feature>
<evidence type="ECO:0000259" key="8">
    <source>
        <dbReference type="Pfam" id="PF00171"/>
    </source>
</evidence>
<protein>
    <recommendedName>
        <fullName evidence="3">aldehyde dehydrogenase (NAD(+))</fullName>
        <ecNumber evidence="3">1.2.1.3</ecNumber>
    </recommendedName>
</protein>
<name>A0A0L0NDX0_TOLOC</name>
<dbReference type="CDD" id="cd07078">
    <property type="entry name" value="ALDH"/>
    <property type="match status" value="1"/>
</dbReference>
<feature type="active site" evidence="5">
    <location>
        <position position="248"/>
    </location>
</feature>
<dbReference type="GO" id="GO:0004029">
    <property type="term" value="F:aldehyde dehydrogenase (NAD+) activity"/>
    <property type="evidence" value="ECO:0007669"/>
    <property type="project" value="UniProtKB-EC"/>
</dbReference>
<dbReference type="Gene3D" id="3.40.309.10">
    <property type="entry name" value="Aldehyde Dehydrogenase, Chain A, domain 2"/>
    <property type="match status" value="1"/>
</dbReference>
<feature type="compositionally biased region" description="Pro residues" evidence="7">
    <location>
        <begin position="499"/>
        <end position="516"/>
    </location>
</feature>
<dbReference type="EC" id="1.2.1.3" evidence="3"/>
<dbReference type="EMBL" id="LFRF01000006">
    <property type="protein sequence ID" value="KND92268.1"/>
    <property type="molecule type" value="Genomic_DNA"/>
</dbReference>
<dbReference type="InterPro" id="IPR016160">
    <property type="entry name" value="Ald_DH_CS_CYS"/>
</dbReference>
<evidence type="ECO:0000256" key="6">
    <source>
        <dbReference type="RuleBase" id="RU003345"/>
    </source>
</evidence>
<dbReference type="OrthoDB" id="310895at2759"/>
<reference evidence="9 10" key="1">
    <citation type="journal article" date="2015" name="BMC Genomics">
        <title>The genome of the truffle-parasite Tolypocladium ophioglossoides and the evolution of antifungal peptaibiotics.</title>
        <authorList>
            <person name="Quandt C.A."/>
            <person name="Bushley K.E."/>
            <person name="Spatafora J.W."/>
        </authorList>
    </citation>
    <scope>NUCLEOTIDE SEQUENCE [LARGE SCALE GENOMIC DNA]</scope>
    <source>
        <strain evidence="9 10">CBS 100239</strain>
    </source>
</reference>
<feature type="region of interest" description="Disordered" evidence="7">
    <location>
        <begin position="787"/>
        <end position="868"/>
    </location>
</feature>
<evidence type="ECO:0000313" key="9">
    <source>
        <dbReference type="EMBL" id="KND92268.1"/>
    </source>
</evidence>
<organism evidence="9 10">
    <name type="scientific">Tolypocladium ophioglossoides (strain CBS 100239)</name>
    <name type="common">Snaketongue truffleclub</name>
    <name type="synonym">Elaphocordyceps ophioglossoides</name>
    <dbReference type="NCBI Taxonomy" id="1163406"/>
    <lineage>
        <taxon>Eukaryota</taxon>
        <taxon>Fungi</taxon>
        <taxon>Dikarya</taxon>
        <taxon>Ascomycota</taxon>
        <taxon>Pezizomycotina</taxon>
        <taxon>Sordariomycetes</taxon>
        <taxon>Hypocreomycetidae</taxon>
        <taxon>Hypocreales</taxon>
        <taxon>Ophiocordycipitaceae</taxon>
        <taxon>Tolypocladium</taxon>
    </lineage>
</organism>
<dbReference type="InterPro" id="IPR016161">
    <property type="entry name" value="Ald_DH/histidinol_DH"/>
</dbReference>
<feature type="compositionally biased region" description="Basic residues" evidence="7">
    <location>
        <begin position="535"/>
        <end position="544"/>
    </location>
</feature>
<dbReference type="InterPro" id="IPR029510">
    <property type="entry name" value="Ald_DH_CS_GLU"/>
</dbReference>
<feature type="domain" description="Aldehyde dehydrogenase" evidence="8">
    <location>
        <begin position="16"/>
        <end position="475"/>
    </location>
</feature>
<dbReference type="Proteomes" id="UP000036947">
    <property type="component" value="Unassembled WGS sequence"/>
</dbReference>
<proteinExistence type="inferred from homology"/>
<dbReference type="InterPro" id="IPR016162">
    <property type="entry name" value="Ald_DH_N"/>
</dbReference>
<keyword evidence="2 6" id="KW-0560">Oxidoreductase</keyword>
<comment type="caution">
    <text evidence="9">The sequence shown here is derived from an EMBL/GenBank/DDBJ whole genome shotgun (WGS) entry which is preliminary data.</text>
</comment>
<comment type="similarity">
    <text evidence="1 6">Belongs to the aldehyde dehydrogenase family.</text>
</comment>
<keyword evidence="10" id="KW-1185">Reference proteome</keyword>
<evidence type="ECO:0000256" key="1">
    <source>
        <dbReference type="ARBA" id="ARBA00009986"/>
    </source>
</evidence>
<dbReference type="PANTHER" id="PTHR11699">
    <property type="entry name" value="ALDEHYDE DEHYDROGENASE-RELATED"/>
    <property type="match status" value="1"/>
</dbReference>
<accession>A0A0L0NDX0</accession>
<evidence type="ECO:0000256" key="4">
    <source>
        <dbReference type="ARBA" id="ARBA00049194"/>
    </source>
</evidence>
<comment type="catalytic activity">
    <reaction evidence="4">
        <text>an aldehyde + NAD(+) + H2O = a carboxylate + NADH + 2 H(+)</text>
        <dbReference type="Rhea" id="RHEA:16185"/>
        <dbReference type="ChEBI" id="CHEBI:15377"/>
        <dbReference type="ChEBI" id="CHEBI:15378"/>
        <dbReference type="ChEBI" id="CHEBI:17478"/>
        <dbReference type="ChEBI" id="CHEBI:29067"/>
        <dbReference type="ChEBI" id="CHEBI:57540"/>
        <dbReference type="ChEBI" id="CHEBI:57945"/>
        <dbReference type="EC" id="1.2.1.3"/>
    </reaction>
</comment>
<evidence type="ECO:0000256" key="5">
    <source>
        <dbReference type="PROSITE-ProRule" id="PRU10007"/>
    </source>
</evidence>
<dbReference type="SUPFAM" id="SSF53720">
    <property type="entry name" value="ALDH-like"/>
    <property type="match status" value="1"/>
</dbReference>
<dbReference type="PROSITE" id="PS00070">
    <property type="entry name" value="ALDEHYDE_DEHYDR_CYS"/>
    <property type="match status" value="1"/>
</dbReference>
<dbReference type="Pfam" id="PF00171">
    <property type="entry name" value="Aldedh"/>
    <property type="match status" value="1"/>
</dbReference>
<dbReference type="STRING" id="1163406.A0A0L0NDX0"/>
<dbReference type="Gene3D" id="3.40.605.10">
    <property type="entry name" value="Aldehyde Dehydrogenase, Chain A, domain 1"/>
    <property type="match status" value="1"/>
</dbReference>
<dbReference type="InterPro" id="IPR016163">
    <property type="entry name" value="Ald_DH_C"/>
</dbReference>
<evidence type="ECO:0000256" key="2">
    <source>
        <dbReference type="ARBA" id="ARBA00023002"/>
    </source>
</evidence>
<evidence type="ECO:0000256" key="7">
    <source>
        <dbReference type="SAM" id="MobiDB-lite"/>
    </source>
</evidence>
<dbReference type="AlphaFoldDB" id="A0A0L0NDX0"/>
<dbReference type="FunFam" id="3.40.605.10:FF:000007">
    <property type="entry name" value="NAD/NADP-dependent betaine aldehyde dehydrogenase"/>
    <property type="match status" value="1"/>
</dbReference>
<sequence>MAPPVLQQLMTSPWSSTDASNHFPVVNPATGARLTTVAGADTTTAAAAIAASQAAFPLWRAIPALQRGALLLKCADALESHREELAHLVCAENGKPYQDALALDLVFLVGVFRFFGSLAGKLPSEFHDRGSMYSAVVYEPYGVCVGILPYNWPPIHAGGKLAPCLAAGNTMILKPGDQAPLTVRRIVDIMQSVLPKDVVLAVPACGPAVPQALVASPVVRAVSFTGSTAVGAAVARTAADTIKPATLELGGKNALIVFDDADLERGVAEALEGGFFNKGEACTAVSRVLVHEAIYDAFVEKLAAGVRRLVTGNGADSSTHVGPCISKASQQRVLAYIDKGRQEGARLLAQGAPPADPACKDGFFVPPTLFVDVTRDMTIAREEIFGPVSCVIKFATEAEAVAVANEPAYGLTAIILSRDHERCLRVSRQLDVGMIWFNNYYRNVMGTPFGGAKDSGYGREHCIATLREWARVKAIHQPSGLGGLTNWRAHPRRPHQPRRPNPPVPHLRPHVQPPARVPNRHRPLPARAAACRQQLRRQRARQVRRRAEAQRQRQWHGPVRLAHGHGEAAHVHARGRRAGREHQHHLGHARRVGVEAHAGRAGAADVLEPRLERRVCLDRRGREGRGVEAEAVRAHEDARVADVDERGGDGAAVGQGQLVDGVARGERPARLCARRVHEAQGDGRVRPRHAVHGVVPVGRVRERLALDLEPRDDHLARVGVEHPHHRPLAALLVLLDDPPPRRDHAQVPRGGPRDRRHVSAVARQVERAVADADLHKRKGHVRVRVRRRRRRQHDDLGRRRHAGAHAVELPAKLRVRRAHGGGQHGGPQLLRREVLAADDEPVGGAAADEPGGEAALRVPSRPRGRRFA</sequence>